<evidence type="ECO:0000256" key="1">
    <source>
        <dbReference type="SAM" id="Phobius"/>
    </source>
</evidence>
<name>A0A8H7MNA6_9PLEO</name>
<feature type="transmembrane region" description="Helical" evidence="1">
    <location>
        <begin position="107"/>
        <end position="130"/>
    </location>
</feature>
<evidence type="ECO:0000313" key="3">
    <source>
        <dbReference type="Proteomes" id="UP000651452"/>
    </source>
</evidence>
<keyword evidence="1" id="KW-0812">Transmembrane</keyword>
<dbReference type="OrthoDB" id="4506934at2759"/>
<proteinExistence type="predicted"/>
<accession>A0A8H7MNA6</accession>
<dbReference type="AlphaFoldDB" id="A0A8H7MNA6"/>
<evidence type="ECO:0000313" key="2">
    <source>
        <dbReference type="EMBL" id="KAF9701962.1"/>
    </source>
</evidence>
<organism evidence="2 3">
    <name type="scientific">Ascochyta lentis</name>
    <dbReference type="NCBI Taxonomy" id="205686"/>
    <lineage>
        <taxon>Eukaryota</taxon>
        <taxon>Fungi</taxon>
        <taxon>Dikarya</taxon>
        <taxon>Ascomycota</taxon>
        <taxon>Pezizomycotina</taxon>
        <taxon>Dothideomycetes</taxon>
        <taxon>Pleosporomycetidae</taxon>
        <taxon>Pleosporales</taxon>
        <taxon>Pleosporineae</taxon>
        <taxon>Didymellaceae</taxon>
        <taxon>Ascochyta</taxon>
    </lineage>
</organism>
<reference evidence="2" key="2">
    <citation type="submission" date="2020-09" db="EMBL/GenBank/DDBJ databases">
        <title>Reference genome assembly for Australian Ascochyta lentis isolate Al4.</title>
        <authorList>
            <person name="Lee R.C."/>
            <person name="Farfan-Caceres L.M."/>
            <person name="Debler J.W."/>
            <person name="Williams A.H."/>
            <person name="Henares B.M."/>
        </authorList>
    </citation>
    <scope>NUCLEOTIDE SEQUENCE</scope>
    <source>
        <strain evidence="2">Al4</strain>
    </source>
</reference>
<keyword evidence="3" id="KW-1185">Reference proteome</keyword>
<dbReference type="EMBL" id="RZGK01000002">
    <property type="protein sequence ID" value="KAF9701962.1"/>
    <property type="molecule type" value="Genomic_DNA"/>
</dbReference>
<reference evidence="2" key="1">
    <citation type="submission" date="2018-12" db="EMBL/GenBank/DDBJ databases">
        <authorList>
            <person name="Syme R.A."/>
            <person name="Farfan-Caceres L."/>
            <person name="Lichtenzveig J."/>
        </authorList>
    </citation>
    <scope>NUCLEOTIDE SEQUENCE</scope>
    <source>
        <strain evidence="2">Al4</strain>
    </source>
</reference>
<comment type="caution">
    <text evidence="2">The sequence shown here is derived from an EMBL/GenBank/DDBJ whole genome shotgun (WGS) entry which is preliminary data.</text>
</comment>
<sequence length="139" mass="15454">MYRNVVFTAATNTTMGHQDHTTSLSEAAPAYDEHGFNHEHPVNALPPSSSTFAYATVPQNEPDMELAHNHTAPTSYNAPTSFTPHQHCETCDAFTSKRESRANERHCCLWTSIVFMTISVALLLLGIVAIDAKYKHHKD</sequence>
<protein>
    <submittedName>
        <fullName evidence="2">Uncharacterized protein</fullName>
    </submittedName>
</protein>
<keyword evidence="1" id="KW-0472">Membrane</keyword>
<gene>
    <name evidence="2" type="ORF">EKO04_001030</name>
</gene>
<dbReference type="Proteomes" id="UP000651452">
    <property type="component" value="Unassembled WGS sequence"/>
</dbReference>
<keyword evidence="1" id="KW-1133">Transmembrane helix</keyword>